<reference evidence="3 4" key="1">
    <citation type="submission" date="2020-08" db="EMBL/GenBank/DDBJ databases">
        <title>Genome sequence of Rhodobacteraceae bacterium Lw-13e.</title>
        <authorList>
            <person name="Poehlein A."/>
            <person name="Wolter L."/>
            <person name="Daniel R."/>
            <person name="Brinkhoff T."/>
        </authorList>
    </citation>
    <scope>NUCLEOTIDE SEQUENCE [LARGE SCALE GENOMIC DNA]</scope>
    <source>
        <strain evidence="3 4">Lw-13e</strain>
    </source>
</reference>
<evidence type="ECO:0000313" key="3">
    <source>
        <dbReference type="EMBL" id="QPM92123.1"/>
    </source>
</evidence>
<feature type="region of interest" description="Disordered" evidence="1">
    <location>
        <begin position="279"/>
        <end position="303"/>
    </location>
</feature>
<gene>
    <name evidence="3" type="ORF">PSAL_033860</name>
</gene>
<feature type="transmembrane region" description="Helical" evidence="2">
    <location>
        <begin position="65"/>
        <end position="82"/>
    </location>
</feature>
<dbReference type="Pfam" id="PF05675">
    <property type="entry name" value="DUF817"/>
    <property type="match status" value="1"/>
</dbReference>
<protein>
    <recommendedName>
        <fullName evidence="5">Integral membrane protein</fullName>
    </recommendedName>
</protein>
<sequence>MDQTAPLHARASRLLHRTLPPFWAGLVIFTAKQLWAGLFALIILSAILITRAIWSPDWALQRYDALFLIAITTQVVLIATRLETWDEARVILLFHFTGTAMEWFKVNAGSWGYPEPGIFKAFDVPLFTGFMYASVGSYIARAIRLFDARFAPYPPYWASVLLAVAIYGNFFAHHYFPDIRLGLFVASLLLFLRSRMWFRVGGAWHWMPFPAAALLIAAALWVAENIGTFTGTWLYAGQDSFELVRLSKLGSWYLLFFVSFTTVTLVLRDALSATPFRPEADAASRSVRASAPEAQAPRQAPEG</sequence>
<dbReference type="AlphaFoldDB" id="A0A418SI15"/>
<accession>A0A418SI15</accession>
<feature type="transmembrane region" description="Helical" evidence="2">
    <location>
        <begin position="124"/>
        <end position="143"/>
    </location>
</feature>
<keyword evidence="4" id="KW-1185">Reference proteome</keyword>
<name>A0A418SI15_9RHOB</name>
<dbReference type="OrthoDB" id="1550598at2"/>
<evidence type="ECO:0008006" key="5">
    <source>
        <dbReference type="Google" id="ProtNLM"/>
    </source>
</evidence>
<dbReference type="RefSeq" id="WP_119838735.1">
    <property type="nucleotide sequence ID" value="NZ_CP060436.1"/>
</dbReference>
<dbReference type="Proteomes" id="UP000283786">
    <property type="component" value="Chromosome"/>
</dbReference>
<dbReference type="InterPro" id="IPR008535">
    <property type="entry name" value="DUF817"/>
</dbReference>
<feature type="compositionally biased region" description="Low complexity" evidence="1">
    <location>
        <begin position="281"/>
        <end position="303"/>
    </location>
</feature>
<feature type="transmembrane region" description="Helical" evidence="2">
    <location>
        <begin position="150"/>
        <end position="168"/>
    </location>
</feature>
<feature type="transmembrane region" description="Helical" evidence="2">
    <location>
        <begin position="174"/>
        <end position="192"/>
    </location>
</feature>
<evidence type="ECO:0000313" key="4">
    <source>
        <dbReference type="Proteomes" id="UP000283786"/>
    </source>
</evidence>
<feature type="transmembrane region" description="Helical" evidence="2">
    <location>
        <begin position="249"/>
        <end position="267"/>
    </location>
</feature>
<dbReference type="EMBL" id="CP060436">
    <property type="protein sequence ID" value="QPM92123.1"/>
    <property type="molecule type" value="Genomic_DNA"/>
</dbReference>
<keyword evidence="2" id="KW-0472">Membrane</keyword>
<evidence type="ECO:0000256" key="1">
    <source>
        <dbReference type="SAM" id="MobiDB-lite"/>
    </source>
</evidence>
<keyword evidence="2" id="KW-0812">Transmembrane</keyword>
<evidence type="ECO:0000256" key="2">
    <source>
        <dbReference type="SAM" id="Phobius"/>
    </source>
</evidence>
<proteinExistence type="predicted"/>
<dbReference type="PIRSF" id="PIRSF009141">
    <property type="entry name" value="UCP009141"/>
    <property type="match status" value="1"/>
</dbReference>
<dbReference type="KEGG" id="palw:PSAL_033860"/>
<organism evidence="3 4">
    <name type="scientific">Pseudooceanicola algae</name>
    <dbReference type="NCBI Taxonomy" id="1537215"/>
    <lineage>
        <taxon>Bacteria</taxon>
        <taxon>Pseudomonadati</taxon>
        <taxon>Pseudomonadota</taxon>
        <taxon>Alphaproteobacteria</taxon>
        <taxon>Rhodobacterales</taxon>
        <taxon>Paracoccaceae</taxon>
        <taxon>Pseudooceanicola</taxon>
    </lineage>
</organism>
<keyword evidence="2" id="KW-1133">Transmembrane helix</keyword>
<feature type="transmembrane region" description="Helical" evidence="2">
    <location>
        <begin position="204"/>
        <end position="223"/>
    </location>
</feature>